<evidence type="ECO:0000313" key="2">
    <source>
        <dbReference type="EMBL" id="KAJ1199794.1"/>
    </source>
</evidence>
<protein>
    <submittedName>
        <fullName evidence="2">Uncharacterized protein</fullName>
    </submittedName>
</protein>
<proteinExistence type="predicted"/>
<accession>A0AAV7VIC6</accession>
<organism evidence="2 3">
    <name type="scientific">Pleurodeles waltl</name>
    <name type="common">Iberian ribbed newt</name>
    <dbReference type="NCBI Taxonomy" id="8319"/>
    <lineage>
        <taxon>Eukaryota</taxon>
        <taxon>Metazoa</taxon>
        <taxon>Chordata</taxon>
        <taxon>Craniata</taxon>
        <taxon>Vertebrata</taxon>
        <taxon>Euteleostomi</taxon>
        <taxon>Amphibia</taxon>
        <taxon>Batrachia</taxon>
        <taxon>Caudata</taxon>
        <taxon>Salamandroidea</taxon>
        <taxon>Salamandridae</taxon>
        <taxon>Pleurodelinae</taxon>
        <taxon>Pleurodeles</taxon>
    </lineage>
</organism>
<gene>
    <name evidence="2" type="ORF">NDU88_003626</name>
</gene>
<comment type="caution">
    <text evidence="2">The sequence shown here is derived from an EMBL/GenBank/DDBJ whole genome shotgun (WGS) entry which is preliminary data.</text>
</comment>
<feature type="region of interest" description="Disordered" evidence="1">
    <location>
        <begin position="65"/>
        <end position="127"/>
    </location>
</feature>
<name>A0AAV7VIC6_PLEWA</name>
<dbReference type="EMBL" id="JANPWB010000003">
    <property type="protein sequence ID" value="KAJ1199794.1"/>
    <property type="molecule type" value="Genomic_DNA"/>
</dbReference>
<feature type="compositionally biased region" description="Basic and acidic residues" evidence="1">
    <location>
        <begin position="112"/>
        <end position="127"/>
    </location>
</feature>
<dbReference type="AlphaFoldDB" id="A0AAV7VIC6"/>
<evidence type="ECO:0000313" key="3">
    <source>
        <dbReference type="Proteomes" id="UP001066276"/>
    </source>
</evidence>
<sequence length="127" mass="14304">MVGSFSISHYYENIVNVYLCILKLFSFRFCFTGNWKEVFTMQQFNPALCTERQRSDGDVFKDAVTGRSQSARTQHRLVLPLPPDAREPHDAGTNQTPRLALTLRPGSSNAGPKEEEKVASLGRDARI</sequence>
<keyword evidence="3" id="KW-1185">Reference proteome</keyword>
<evidence type="ECO:0000256" key="1">
    <source>
        <dbReference type="SAM" id="MobiDB-lite"/>
    </source>
</evidence>
<reference evidence="2" key="1">
    <citation type="journal article" date="2022" name="bioRxiv">
        <title>Sequencing and chromosome-scale assembly of the giantPleurodeles waltlgenome.</title>
        <authorList>
            <person name="Brown T."/>
            <person name="Elewa A."/>
            <person name="Iarovenko S."/>
            <person name="Subramanian E."/>
            <person name="Araus A.J."/>
            <person name="Petzold A."/>
            <person name="Susuki M."/>
            <person name="Suzuki K.-i.T."/>
            <person name="Hayashi T."/>
            <person name="Toyoda A."/>
            <person name="Oliveira C."/>
            <person name="Osipova E."/>
            <person name="Leigh N.D."/>
            <person name="Simon A."/>
            <person name="Yun M.H."/>
        </authorList>
    </citation>
    <scope>NUCLEOTIDE SEQUENCE</scope>
    <source>
        <strain evidence="2">20211129_DDA</strain>
        <tissue evidence="2">Liver</tissue>
    </source>
</reference>
<dbReference type="Proteomes" id="UP001066276">
    <property type="component" value="Chromosome 2_1"/>
</dbReference>